<accession>A0ABP6T6P6</accession>
<keyword evidence="2" id="KW-1185">Reference proteome</keyword>
<evidence type="ECO:0000313" key="1">
    <source>
        <dbReference type="EMBL" id="GAA3393136.1"/>
    </source>
</evidence>
<sequence>MIKYLVSELSAAAVPSVRLGMPSVAPSWRIADGPWAGKAVTVAPSAAARKRIAPTGAPAYAHVVCAAQHTFQVSGEKSALQAAMAEFLGNGSTFATQVQTQLSADATRVDGRAGSPPRGTPV</sequence>
<dbReference type="RefSeq" id="WP_345731369.1">
    <property type="nucleotide sequence ID" value="NZ_BAAAYN010000041.1"/>
</dbReference>
<protein>
    <submittedName>
        <fullName evidence="1">Uncharacterized protein</fullName>
    </submittedName>
</protein>
<dbReference type="Proteomes" id="UP001501676">
    <property type="component" value="Unassembled WGS sequence"/>
</dbReference>
<gene>
    <name evidence="1" type="ORF">GCM10020369_57480</name>
</gene>
<dbReference type="EMBL" id="BAAAYN010000041">
    <property type="protein sequence ID" value="GAA3393136.1"/>
    <property type="molecule type" value="Genomic_DNA"/>
</dbReference>
<name>A0ABP6T6P6_9ACTN</name>
<organism evidence="1 2">
    <name type="scientific">Cryptosporangium minutisporangium</name>
    <dbReference type="NCBI Taxonomy" id="113569"/>
    <lineage>
        <taxon>Bacteria</taxon>
        <taxon>Bacillati</taxon>
        <taxon>Actinomycetota</taxon>
        <taxon>Actinomycetes</taxon>
        <taxon>Cryptosporangiales</taxon>
        <taxon>Cryptosporangiaceae</taxon>
        <taxon>Cryptosporangium</taxon>
    </lineage>
</organism>
<reference evidence="2" key="1">
    <citation type="journal article" date="2019" name="Int. J. Syst. Evol. Microbiol.">
        <title>The Global Catalogue of Microorganisms (GCM) 10K type strain sequencing project: providing services to taxonomists for standard genome sequencing and annotation.</title>
        <authorList>
            <consortium name="The Broad Institute Genomics Platform"/>
            <consortium name="The Broad Institute Genome Sequencing Center for Infectious Disease"/>
            <person name="Wu L."/>
            <person name="Ma J."/>
        </authorList>
    </citation>
    <scope>NUCLEOTIDE SEQUENCE [LARGE SCALE GENOMIC DNA]</scope>
    <source>
        <strain evidence="2">JCM 9458</strain>
    </source>
</reference>
<proteinExistence type="predicted"/>
<evidence type="ECO:0000313" key="2">
    <source>
        <dbReference type="Proteomes" id="UP001501676"/>
    </source>
</evidence>
<comment type="caution">
    <text evidence="1">The sequence shown here is derived from an EMBL/GenBank/DDBJ whole genome shotgun (WGS) entry which is preliminary data.</text>
</comment>